<evidence type="ECO:0000313" key="8">
    <source>
        <dbReference type="Proteomes" id="UP000669903"/>
    </source>
</evidence>
<keyword evidence="6" id="KW-0472">Membrane</keyword>
<comment type="similarity">
    <text evidence="2">Belongs to the major royal jelly protein family.</text>
</comment>
<evidence type="ECO:0000256" key="5">
    <source>
        <dbReference type="ARBA" id="ARBA00023180"/>
    </source>
</evidence>
<keyword evidence="8" id="KW-1185">Reference proteome</keyword>
<dbReference type="PANTHER" id="PTHR10009:SF7">
    <property type="entry name" value="GH10609P-RELATED"/>
    <property type="match status" value="1"/>
</dbReference>
<dbReference type="InterPro" id="IPR011042">
    <property type="entry name" value="6-blade_b-propeller_TolB-like"/>
</dbReference>
<organism evidence="7 8">
    <name type="scientific">Acromyrmex charruanus</name>
    <dbReference type="NCBI Taxonomy" id="2715315"/>
    <lineage>
        <taxon>Eukaryota</taxon>
        <taxon>Metazoa</taxon>
        <taxon>Ecdysozoa</taxon>
        <taxon>Arthropoda</taxon>
        <taxon>Hexapoda</taxon>
        <taxon>Insecta</taxon>
        <taxon>Pterygota</taxon>
        <taxon>Neoptera</taxon>
        <taxon>Endopterygota</taxon>
        <taxon>Hymenoptera</taxon>
        <taxon>Apocrita</taxon>
        <taxon>Aculeata</taxon>
        <taxon>Formicoidea</taxon>
        <taxon>Formicidae</taxon>
        <taxon>Myrmicinae</taxon>
        <taxon>Acromyrmex</taxon>
    </lineage>
</organism>
<evidence type="ECO:0000313" key="7">
    <source>
        <dbReference type="EMBL" id="KAG5331897.1"/>
    </source>
</evidence>
<dbReference type="InterPro" id="IPR017996">
    <property type="entry name" value="MRJP/yellow-related"/>
</dbReference>
<feature type="transmembrane region" description="Helical" evidence="6">
    <location>
        <begin position="403"/>
        <end position="425"/>
    </location>
</feature>
<reference evidence="7" key="1">
    <citation type="submission" date="2020-03" db="EMBL/GenBank/DDBJ databases">
        <title>Relaxed selection underlies rapid genomic changes in the transitions from sociality to social parasitism in ants.</title>
        <authorList>
            <person name="Bi X."/>
        </authorList>
    </citation>
    <scope>NUCLEOTIDE SEQUENCE</scope>
    <source>
        <strain evidence="7">BGI-DK2014a</strain>
        <tissue evidence="7">Whole body</tissue>
    </source>
</reference>
<keyword evidence="3" id="KW-0964">Secreted</keyword>
<evidence type="ECO:0000256" key="4">
    <source>
        <dbReference type="ARBA" id="ARBA00022729"/>
    </source>
</evidence>
<comment type="subcellular location">
    <subcellularLocation>
        <location evidence="1">Secreted</location>
    </subcellularLocation>
</comment>
<feature type="transmembrane region" description="Helical" evidence="6">
    <location>
        <begin position="437"/>
        <end position="456"/>
    </location>
</feature>
<dbReference type="AlphaFoldDB" id="A0A836JTY8"/>
<keyword evidence="4" id="KW-0732">Signal</keyword>
<comment type="caution">
    <text evidence="7">The sequence shown here is derived from an EMBL/GenBank/DDBJ whole genome shotgun (WGS) entry which is preliminary data.</text>
</comment>
<dbReference type="Pfam" id="PF03022">
    <property type="entry name" value="MRJP"/>
    <property type="match status" value="2"/>
</dbReference>
<name>A0A836JTY8_9HYME</name>
<evidence type="ECO:0000256" key="6">
    <source>
        <dbReference type="SAM" id="Phobius"/>
    </source>
</evidence>
<keyword evidence="5" id="KW-0325">Glycoprotein</keyword>
<keyword evidence="6" id="KW-1133">Transmembrane helix</keyword>
<feature type="non-terminal residue" evidence="7">
    <location>
        <position position="1"/>
    </location>
</feature>
<keyword evidence="6" id="KW-0812">Transmembrane</keyword>
<dbReference type="EMBL" id="JAANIC010005341">
    <property type="protein sequence ID" value="KAG5331897.1"/>
    <property type="molecule type" value="Genomic_DNA"/>
</dbReference>
<proteinExistence type="inferred from homology"/>
<sequence length="829" mass="94199">MKRFFLVVSLLSMTIMSFGKLLLKYEWKYLDILWDNPRQKEEAIYFGKYDPNLAYLYDIDRANDGRVFITAMRDKGIPVGVLTVTEKQGEGGPLLRPYPDWSWYKDDCKGITGGVYQIQIKCNHLFIVDEGRIGDDQLCLPQLLIFDLSTDKLVKRVTIPFDIAHNKTGIGLIASIAVFAPICQNVKDNANVFIGDVEGGGIVVYNGYTSKLCRIDSDFMKSTNEDIVVANHRYPNRDTIYGMTIIDLYYVPFAGNKMYKTKMSNLIECSPKDITEVNKETKLVGALGGQTVAITSDRCGIFFSDITKTSIMCADATKEINSKNKELIVYDPKMEFVSGMKIRNGELMVLSNKYHLHIYNVYYNNNTFNSNEIKEDQSSLSQDYNWIIGIQAKTLQHSVNHGLDVFCARLFVAFIVNFKFVLYSFCRKQNYEKMKHFLLAMLLLSMTITSFGKLLLNYEWKYIDILWDNPRQKEEAIFFGKYDPKEGFLFDVDRADDGRVFITATRDDGVPLGVMTVTEKQGEGGPLLRPYPDWSWYKDDCKGITGGVYQVEIMCNHLFVVDGGRIGENQLCIPQLLIFDLSTDKLVKRVIVPFNIAHNKTNHGLISTIAIFDADCQNVKDNVIVFIGDVEGTGLIVYNGYTSKLCRVESDFMKPTNVDVLVANKRYPITDSTYGITIVDLYYVPFVGSKMYKTKISNLIECSPKDINEANKETQLAGALGGQTLAITSNRCGIFFSDITKTSIMCADATKEINSKNKELVAYDPKMEFVSGMKIRHGELLVLSNRYQIHIYKLFFYNNTFNTNEVNFRVFSMPIAEVEKNTKCFSSCN</sequence>
<dbReference type="Gene3D" id="2.120.10.30">
    <property type="entry name" value="TolB, C-terminal domain"/>
    <property type="match status" value="2"/>
</dbReference>
<dbReference type="SUPFAM" id="SSF50998">
    <property type="entry name" value="Quinoprotein alcohol dehydrogenase-like"/>
    <property type="match status" value="1"/>
</dbReference>
<protein>
    <submittedName>
        <fullName evidence="7">MRJP1 protein</fullName>
    </submittedName>
</protein>
<evidence type="ECO:0000256" key="1">
    <source>
        <dbReference type="ARBA" id="ARBA00004613"/>
    </source>
</evidence>
<dbReference type="Proteomes" id="UP000669903">
    <property type="component" value="Unassembled WGS sequence"/>
</dbReference>
<gene>
    <name evidence="7" type="primary">Mrjp1_5</name>
    <name evidence="7" type="ORF">G6Z76_0006502</name>
</gene>
<dbReference type="InterPro" id="IPR011047">
    <property type="entry name" value="Quinoprotein_ADH-like_sf"/>
</dbReference>
<dbReference type="PANTHER" id="PTHR10009">
    <property type="entry name" value="PROTEIN YELLOW-RELATED"/>
    <property type="match status" value="1"/>
</dbReference>
<dbReference type="GO" id="GO:0005576">
    <property type="term" value="C:extracellular region"/>
    <property type="evidence" value="ECO:0007669"/>
    <property type="project" value="UniProtKB-SubCell"/>
</dbReference>
<evidence type="ECO:0000256" key="3">
    <source>
        <dbReference type="ARBA" id="ARBA00022525"/>
    </source>
</evidence>
<accession>A0A836JTY8</accession>
<dbReference type="PRINTS" id="PR01366">
    <property type="entry name" value="ROYALJELLY"/>
</dbReference>
<feature type="non-terminal residue" evidence="7">
    <location>
        <position position="829"/>
    </location>
</feature>
<evidence type="ECO:0000256" key="2">
    <source>
        <dbReference type="ARBA" id="ARBA00009127"/>
    </source>
</evidence>